<proteinExistence type="predicted"/>
<dbReference type="Gene3D" id="3.40.50.12660">
    <property type="match status" value="1"/>
</dbReference>
<evidence type="ECO:0000256" key="1">
    <source>
        <dbReference type="ARBA" id="ARBA00022603"/>
    </source>
</evidence>
<keyword evidence="2" id="KW-0808">Transferase</keyword>
<sequence>MQLEITVKQAVGLKHDGRHCVEFLLDDHAPQRTRWVDDLYDTQGLVVQPKNFQSSRCTITLKADKSAYKDSFLHLTLFHQRNVRDDKRAAEAHLPFSGMANRFKGWVSLEHKDKYGGKLYVEANLKEPAPAPPAPAPPRPKAAAPVLDDSELAEQQAILASIQASQRRSQTGQALPARQSSQNSIQSQSQSPSASPSWPWPDSTSTSQAARPPSWPDWPGTAAPAALPPVREPVEADPVLPDWLPWPRFKAALQAGRLEALSRSLEPQRAFPSGEPKATGRRKALLIGLNYPGTSAQLRNGINDVERVAAVLGRLGFPEEWMLKLTDDAPRHGAPEVAPTKSNCIAAMQWLTHNVAPGDVLFFHFSGHATQDDAEGSDALCPSDFMDAGFISSEKVHETLMRGLPAHVRLTMLLDCCIPCLCPELPLLYDLEQDRWVVGSSASSSADVVCFSAAGSEMTLEELNQLRMAEHGFVTSAFLQAMQQLAQQRKGPVTYQELVSEASQHLRPLAHRALQLSVTQMFDPNVRTFRFFDAIKSKVRRACEARLMEFHSSMELTMIINAVSKLRITDEDLFRRFVSRTQSRMGTEAFHVRDISVIVGALARVNCVDATTMSRFADGCVQTLPQATPLELARLMHACMSVSCHAPDLFTACVLQSREQANSMDPSGLSAAAYAFGQCFEVADVSHVRYLQKIFRHLRLAAVSSLPLFLPREIVSLLKTYARWQITFECGHLRKVAERMIATSSQFDLDSAVSGLHNLALLMQRNAMRSERTATLGAAWEVLAEAARNLLLPARAGEPAAVAFCRGAMGLRAPRRPGQALLCSAATFGGLVLLSRSWAFVRLTTRPSVRQQADFGATLRRLPERWSGRRVALHATAEVTEELSGLQEWMEAGCAPSAGVRFVDLPGFKFSLVADEGGVKAGDVLLRVPASMHISPSSVRSSALGRALEPLQLDDSAVLALGLLSEVSKKEQSKFWPYLRILPGASDLHIPLLWPEEDRRRLLVGSPLDLAAEQQRLGLLEQWSSIQAMAKDVPELSSELTEEEWFWAHAIVLTRALPFGNELSLIPGLDLANHELGSNNTCSIGVAAPDGQVVAATEEAQLEGKEPEAVLMAGRDHAAGEQIFIDYDGGVGLRLAWEMVHTYGFVPNNMPAYAGRPVFFEGVQAEDPMARQKQALFEALGADPEVLQGFWHEVRPLRAQCRAMAPKLRLAHMKKEDGPIAADLAAWRAEPKATLQVLQSPISQDNEKKVAEQVLSTCSEALSELPAEEELKDKALVRETENEDPMEVRSRLAARVLLGERLALVWSAARANELDLATLLKAAEAAVALGAGGPELRTLVAGAAMRRQGELDGPTALAFSELLGQLGLHPEDDLMLALADLTTPALYLY</sequence>
<evidence type="ECO:0000256" key="2">
    <source>
        <dbReference type="ARBA" id="ARBA00022679"/>
    </source>
</evidence>
<dbReference type="InterPro" id="IPR015353">
    <property type="entry name" value="Rubisco_LSMT_subst-bd"/>
</dbReference>
<organism evidence="7 8">
    <name type="scientific">Symbiodinium microadriaticum</name>
    <name type="common">Dinoflagellate</name>
    <name type="synonym">Zooxanthella microadriatica</name>
    <dbReference type="NCBI Taxonomy" id="2951"/>
    <lineage>
        <taxon>Eukaryota</taxon>
        <taxon>Sar</taxon>
        <taxon>Alveolata</taxon>
        <taxon>Dinophyceae</taxon>
        <taxon>Suessiales</taxon>
        <taxon>Symbiodiniaceae</taxon>
        <taxon>Symbiodinium</taxon>
    </lineage>
</organism>
<dbReference type="SUPFAM" id="SSF82199">
    <property type="entry name" value="SET domain"/>
    <property type="match status" value="1"/>
</dbReference>
<dbReference type="Pfam" id="PF00656">
    <property type="entry name" value="Peptidase_C14"/>
    <property type="match status" value="1"/>
</dbReference>
<dbReference type="GO" id="GO:0004197">
    <property type="term" value="F:cysteine-type endopeptidase activity"/>
    <property type="evidence" value="ECO:0007669"/>
    <property type="project" value="InterPro"/>
</dbReference>
<name>A0A1Q9DNA4_SYMMI</name>
<dbReference type="SUPFAM" id="SSF81822">
    <property type="entry name" value="RuBisCo LSMT C-terminal, substrate-binding domain"/>
    <property type="match status" value="1"/>
</dbReference>
<dbReference type="PANTHER" id="PTHR13271">
    <property type="entry name" value="UNCHARACTERIZED PUTATIVE METHYLTRANSFERASE"/>
    <property type="match status" value="1"/>
</dbReference>
<evidence type="ECO:0000259" key="5">
    <source>
        <dbReference type="Pfam" id="PF00656"/>
    </source>
</evidence>
<dbReference type="InterPro" id="IPR046341">
    <property type="entry name" value="SET_dom_sf"/>
</dbReference>
<reference evidence="7 8" key="1">
    <citation type="submission" date="2016-02" db="EMBL/GenBank/DDBJ databases">
        <title>Genome analysis of coral dinoflagellate symbionts highlights evolutionary adaptations to a symbiotic lifestyle.</title>
        <authorList>
            <person name="Aranda M."/>
            <person name="Li Y."/>
            <person name="Liew Y.J."/>
            <person name="Baumgarten S."/>
            <person name="Simakov O."/>
            <person name="Wilson M."/>
            <person name="Piel J."/>
            <person name="Ashoor H."/>
            <person name="Bougouffa S."/>
            <person name="Bajic V.B."/>
            <person name="Ryu T."/>
            <person name="Ravasi T."/>
            <person name="Bayer T."/>
            <person name="Micklem G."/>
            <person name="Kim H."/>
            <person name="Bhak J."/>
            <person name="Lajeunesse T.C."/>
            <person name="Voolstra C.R."/>
        </authorList>
    </citation>
    <scope>NUCLEOTIDE SEQUENCE [LARGE SCALE GENOMIC DNA]</scope>
    <source>
        <strain evidence="7 8">CCMP2467</strain>
    </source>
</reference>
<dbReference type="OrthoDB" id="445095at2759"/>
<dbReference type="Gene3D" id="3.90.1420.10">
    <property type="entry name" value="Rubisco LSMT, substrate-binding domain"/>
    <property type="match status" value="1"/>
</dbReference>
<feature type="domain" description="Rubisco LSMT substrate-binding" evidence="6">
    <location>
        <begin position="1166"/>
        <end position="1301"/>
    </location>
</feature>
<protein>
    <submittedName>
        <fullName evidence="7">Metacaspase-1</fullName>
    </submittedName>
</protein>
<dbReference type="InterPro" id="IPR050600">
    <property type="entry name" value="SETD3_SETD6_MTase"/>
</dbReference>
<dbReference type="GO" id="GO:0016279">
    <property type="term" value="F:protein-lysine N-methyltransferase activity"/>
    <property type="evidence" value="ECO:0007669"/>
    <property type="project" value="TreeGrafter"/>
</dbReference>
<comment type="caution">
    <text evidence="7">The sequence shown here is derived from an EMBL/GenBank/DDBJ whole genome shotgun (WGS) entry which is preliminary data.</text>
</comment>
<dbReference type="InterPro" id="IPR011600">
    <property type="entry name" value="Pept_C14_caspase"/>
</dbReference>
<dbReference type="InterPro" id="IPR036464">
    <property type="entry name" value="Rubisco_LSMT_subst-bd_sf"/>
</dbReference>
<dbReference type="GO" id="GO:0032259">
    <property type="term" value="P:methylation"/>
    <property type="evidence" value="ECO:0007669"/>
    <property type="project" value="UniProtKB-KW"/>
</dbReference>
<accession>A0A1Q9DNA4</accession>
<keyword evidence="3" id="KW-0949">S-adenosyl-L-methionine</keyword>
<evidence type="ECO:0000256" key="3">
    <source>
        <dbReference type="ARBA" id="ARBA00022691"/>
    </source>
</evidence>
<keyword evidence="1" id="KW-0489">Methyltransferase</keyword>
<dbReference type="CDD" id="cd10527">
    <property type="entry name" value="SET_LSMT"/>
    <property type="match status" value="1"/>
</dbReference>
<dbReference type="Gene3D" id="3.90.1410.10">
    <property type="entry name" value="set domain protein methyltransferase, domain 1"/>
    <property type="match status" value="1"/>
</dbReference>
<dbReference type="PANTHER" id="PTHR13271:SF151">
    <property type="entry name" value="SET DOMAIN-CONTAINING PROTEIN 4"/>
    <property type="match status" value="1"/>
</dbReference>
<evidence type="ECO:0000259" key="6">
    <source>
        <dbReference type="Pfam" id="PF09273"/>
    </source>
</evidence>
<evidence type="ECO:0000313" key="7">
    <source>
        <dbReference type="EMBL" id="OLP96648.1"/>
    </source>
</evidence>
<feature type="region of interest" description="Disordered" evidence="4">
    <location>
        <begin position="163"/>
        <end position="228"/>
    </location>
</feature>
<keyword evidence="8" id="KW-1185">Reference proteome</keyword>
<feature type="domain" description="Peptidase C14 caspase" evidence="5">
    <location>
        <begin position="281"/>
        <end position="507"/>
    </location>
</feature>
<dbReference type="EMBL" id="LSRX01000459">
    <property type="protein sequence ID" value="OLP96648.1"/>
    <property type="molecule type" value="Genomic_DNA"/>
</dbReference>
<dbReference type="GO" id="GO:0006508">
    <property type="term" value="P:proteolysis"/>
    <property type="evidence" value="ECO:0007669"/>
    <property type="project" value="InterPro"/>
</dbReference>
<dbReference type="Pfam" id="PF09273">
    <property type="entry name" value="Rubis-subs-bind"/>
    <property type="match status" value="1"/>
</dbReference>
<evidence type="ECO:0000256" key="4">
    <source>
        <dbReference type="SAM" id="MobiDB-lite"/>
    </source>
</evidence>
<feature type="compositionally biased region" description="Low complexity" evidence="4">
    <location>
        <begin position="179"/>
        <end position="208"/>
    </location>
</feature>
<evidence type="ECO:0000313" key="8">
    <source>
        <dbReference type="Proteomes" id="UP000186817"/>
    </source>
</evidence>
<gene>
    <name evidence="7" type="primary">MCA1</name>
    <name evidence="7" type="ORF">AK812_SmicGene21100</name>
</gene>
<dbReference type="Proteomes" id="UP000186817">
    <property type="component" value="Unassembled WGS sequence"/>
</dbReference>